<comment type="caution">
    <text evidence="1">The sequence shown here is derived from an EMBL/GenBank/DDBJ whole genome shotgun (WGS) entry which is preliminary data.</text>
</comment>
<reference evidence="1" key="1">
    <citation type="submission" date="2022-02" db="EMBL/GenBank/DDBJ databases">
        <title>Plant Genome Project.</title>
        <authorList>
            <person name="Zhang R.-G."/>
        </authorList>
    </citation>
    <scope>NUCLEOTIDE SEQUENCE</scope>
    <source>
        <strain evidence="1">AT1</strain>
    </source>
</reference>
<evidence type="ECO:0000313" key="2">
    <source>
        <dbReference type="Proteomes" id="UP001062846"/>
    </source>
</evidence>
<dbReference type="EMBL" id="CM046394">
    <property type="protein sequence ID" value="KAI8547779.1"/>
    <property type="molecule type" value="Genomic_DNA"/>
</dbReference>
<dbReference type="Proteomes" id="UP001062846">
    <property type="component" value="Chromosome 7"/>
</dbReference>
<name>A0ACC0N4N3_RHOML</name>
<gene>
    <name evidence="1" type="ORF">RHMOL_Rhmol07G0222300</name>
</gene>
<organism evidence="1 2">
    <name type="scientific">Rhododendron molle</name>
    <name type="common">Chinese azalea</name>
    <name type="synonym">Azalea mollis</name>
    <dbReference type="NCBI Taxonomy" id="49168"/>
    <lineage>
        <taxon>Eukaryota</taxon>
        <taxon>Viridiplantae</taxon>
        <taxon>Streptophyta</taxon>
        <taxon>Embryophyta</taxon>
        <taxon>Tracheophyta</taxon>
        <taxon>Spermatophyta</taxon>
        <taxon>Magnoliopsida</taxon>
        <taxon>eudicotyledons</taxon>
        <taxon>Gunneridae</taxon>
        <taxon>Pentapetalae</taxon>
        <taxon>asterids</taxon>
        <taxon>Ericales</taxon>
        <taxon>Ericaceae</taxon>
        <taxon>Ericoideae</taxon>
        <taxon>Rhodoreae</taxon>
        <taxon>Rhododendron</taxon>
    </lineage>
</organism>
<keyword evidence="2" id="KW-1185">Reference proteome</keyword>
<accession>A0ACC0N4N3</accession>
<evidence type="ECO:0000313" key="1">
    <source>
        <dbReference type="EMBL" id="KAI8547779.1"/>
    </source>
</evidence>
<sequence length="137" mass="14955">MPNKLAIDDVEVAAAHILVLSGKVYCLGCSTKKRQRKGEKLRSPWAMAYDPSLDVWESLPNPPPHPEGGRVNGIFSAGFPTPSSPCIVVGLPVVGVIQFYDVDTKIWQQEEFICDIFYPKDLRGKEVAVGVNLLCGG</sequence>
<proteinExistence type="predicted"/>
<protein>
    <submittedName>
        <fullName evidence="1">Uncharacterized protein</fullName>
    </submittedName>
</protein>